<comment type="caution">
    <text evidence="1">The sequence shown here is derived from an EMBL/GenBank/DDBJ whole genome shotgun (WGS) entry which is preliminary data.</text>
</comment>
<evidence type="ECO:0000313" key="1">
    <source>
        <dbReference type="EMBL" id="KAJ8873221.1"/>
    </source>
</evidence>
<protein>
    <recommendedName>
        <fullName evidence="3">Retrovirus-related Pol polyprotein from transposon TNT 1-94</fullName>
    </recommendedName>
</protein>
<dbReference type="EMBL" id="JARBHB010000011">
    <property type="protein sequence ID" value="KAJ8873221.1"/>
    <property type="molecule type" value="Genomic_DNA"/>
</dbReference>
<dbReference type="Proteomes" id="UP001159363">
    <property type="component" value="Chromosome 10"/>
</dbReference>
<dbReference type="Pfam" id="PF14223">
    <property type="entry name" value="Retrotran_gag_2"/>
    <property type="match status" value="1"/>
</dbReference>
<evidence type="ECO:0008006" key="3">
    <source>
        <dbReference type="Google" id="ProtNLM"/>
    </source>
</evidence>
<gene>
    <name evidence="1" type="ORF">PR048_026854</name>
</gene>
<name>A0ABQ9GMG1_9NEOP</name>
<reference evidence="1 2" key="1">
    <citation type="submission" date="2023-02" db="EMBL/GenBank/DDBJ databases">
        <title>LHISI_Scaffold_Assembly.</title>
        <authorList>
            <person name="Stuart O.P."/>
            <person name="Cleave R."/>
            <person name="Magrath M.J.L."/>
            <person name="Mikheyev A.S."/>
        </authorList>
    </citation>
    <scope>NUCLEOTIDE SEQUENCE [LARGE SCALE GENOMIC DNA]</scope>
    <source>
        <strain evidence="1">Daus_M_001</strain>
        <tissue evidence="1">Leg muscle</tissue>
    </source>
</reference>
<proteinExistence type="predicted"/>
<keyword evidence="2" id="KW-1185">Reference proteome</keyword>
<accession>A0ABQ9GMG1</accession>
<evidence type="ECO:0000313" key="2">
    <source>
        <dbReference type="Proteomes" id="UP001159363"/>
    </source>
</evidence>
<sequence>MFSESAALSTELLKGRENYDTWKLLFRHTFGIVLQDGGLTRKIILLRILITTKLDEYNSVEEYVNRILNAAHKLSSVCLQVSDEWTCAILLAGLPSKYEPI</sequence>
<organism evidence="1 2">
    <name type="scientific">Dryococelus australis</name>
    <dbReference type="NCBI Taxonomy" id="614101"/>
    <lineage>
        <taxon>Eukaryota</taxon>
        <taxon>Metazoa</taxon>
        <taxon>Ecdysozoa</taxon>
        <taxon>Arthropoda</taxon>
        <taxon>Hexapoda</taxon>
        <taxon>Insecta</taxon>
        <taxon>Pterygota</taxon>
        <taxon>Neoptera</taxon>
        <taxon>Polyneoptera</taxon>
        <taxon>Phasmatodea</taxon>
        <taxon>Verophasmatodea</taxon>
        <taxon>Anareolatae</taxon>
        <taxon>Phasmatidae</taxon>
        <taxon>Eurycanthinae</taxon>
        <taxon>Dryococelus</taxon>
    </lineage>
</organism>